<accession>A0A6V8MMI9</accession>
<comment type="caution">
    <text evidence="2">The sequence shown here is derived from an EMBL/GenBank/DDBJ whole genome shotgun (WGS) entry which is preliminary data.</text>
</comment>
<dbReference type="InterPro" id="IPR051404">
    <property type="entry name" value="TA_system_antitoxin"/>
</dbReference>
<proteinExistence type="predicted"/>
<dbReference type="InterPro" id="IPR031807">
    <property type="entry name" value="HicB-like"/>
</dbReference>
<dbReference type="InterPro" id="IPR035069">
    <property type="entry name" value="TTHA1013/TTHA0281-like"/>
</dbReference>
<dbReference type="PANTHER" id="PTHR34504">
    <property type="entry name" value="ANTITOXIN HICB"/>
    <property type="match status" value="1"/>
</dbReference>
<evidence type="ECO:0000259" key="1">
    <source>
        <dbReference type="Pfam" id="PF15919"/>
    </source>
</evidence>
<dbReference type="Gene3D" id="3.30.160.250">
    <property type="match status" value="1"/>
</dbReference>
<dbReference type="Pfam" id="PF15919">
    <property type="entry name" value="HicB_lk_antitox"/>
    <property type="match status" value="1"/>
</dbReference>
<dbReference type="PANTHER" id="PTHR34504:SF2">
    <property type="entry name" value="UPF0150 PROTEIN SSL0259"/>
    <property type="match status" value="1"/>
</dbReference>
<dbReference type="SUPFAM" id="SSF143100">
    <property type="entry name" value="TTHA1013/TTHA0281-like"/>
    <property type="match status" value="1"/>
</dbReference>
<feature type="domain" description="HicB-like antitoxin of toxin-antitoxin system" evidence="1">
    <location>
        <begin position="4"/>
        <end position="68"/>
    </location>
</feature>
<dbReference type="EMBL" id="BLXX01000013">
    <property type="protein sequence ID" value="GFO61251.1"/>
    <property type="molecule type" value="Genomic_DNA"/>
</dbReference>
<evidence type="ECO:0000313" key="2">
    <source>
        <dbReference type="EMBL" id="GFO61251.1"/>
    </source>
</evidence>
<protein>
    <submittedName>
        <fullName evidence="2">HicB family protein</fullName>
    </submittedName>
</protein>
<reference evidence="3" key="1">
    <citation type="submission" date="2020-06" db="EMBL/GenBank/DDBJ databases">
        <title>Draft genomic sequence of Geomonas sp. Red330.</title>
        <authorList>
            <person name="Itoh H."/>
            <person name="Zhenxing X."/>
            <person name="Ushijima N."/>
            <person name="Masuda Y."/>
            <person name="Shiratori Y."/>
            <person name="Senoo K."/>
        </authorList>
    </citation>
    <scope>NUCLEOTIDE SEQUENCE [LARGE SCALE GENOMIC DNA]</scope>
    <source>
        <strain evidence="3">Red330</strain>
    </source>
</reference>
<keyword evidence="3" id="KW-1185">Reference proteome</keyword>
<dbReference type="AlphaFoldDB" id="A0A6V8MMI9"/>
<dbReference type="Proteomes" id="UP000556026">
    <property type="component" value="Unassembled WGS sequence"/>
</dbReference>
<name>A0A6V8MMI9_9BACT</name>
<gene>
    <name evidence="2" type="ORF">GMST_35760</name>
</gene>
<evidence type="ECO:0000313" key="3">
    <source>
        <dbReference type="Proteomes" id="UP000556026"/>
    </source>
</evidence>
<sequence length="70" mass="7827">MYSYLVVIEKTETNFSAYAPDLPGCVATGATREETEANMRKALKFHIEGLMEDNQPIPEPRSYAEIMAVS</sequence>
<dbReference type="RefSeq" id="WP_183356048.1">
    <property type="nucleotide sequence ID" value="NZ_BLXX01000013.1"/>
</dbReference>
<organism evidence="2 3">
    <name type="scientific">Geomonas silvestris</name>
    <dbReference type="NCBI Taxonomy" id="2740184"/>
    <lineage>
        <taxon>Bacteria</taxon>
        <taxon>Pseudomonadati</taxon>
        <taxon>Thermodesulfobacteriota</taxon>
        <taxon>Desulfuromonadia</taxon>
        <taxon>Geobacterales</taxon>
        <taxon>Geobacteraceae</taxon>
        <taxon>Geomonas</taxon>
    </lineage>
</organism>